<dbReference type="InterPro" id="IPR037445">
    <property type="entry name" value="MAGE"/>
</dbReference>
<dbReference type="GO" id="GO:0005634">
    <property type="term" value="C:nucleus"/>
    <property type="evidence" value="ECO:0007669"/>
    <property type="project" value="TreeGrafter"/>
</dbReference>
<gene>
    <name evidence="3" type="ORF">WJX81_005291</name>
</gene>
<dbReference type="Proteomes" id="UP001445335">
    <property type="component" value="Unassembled WGS sequence"/>
</dbReference>
<dbReference type="InterPro" id="IPR041898">
    <property type="entry name" value="MAGE_WH1"/>
</dbReference>
<dbReference type="PROSITE" id="PS50838">
    <property type="entry name" value="MAGE"/>
    <property type="match status" value="1"/>
</dbReference>
<dbReference type="AlphaFoldDB" id="A0AAW1QN23"/>
<comment type="caution">
    <text evidence="3">The sequence shown here is derived from an EMBL/GenBank/DDBJ whole genome shotgun (WGS) entry which is preliminary data.</text>
</comment>
<name>A0AAW1QN23_9CHLO</name>
<dbReference type="Gene3D" id="1.10.10.1200">
    <property type="entry name" value="MAGE homology domain, winged helix WH1 motif"/>
    <property type="match status" value="1"/>
</dbReference>
<dbReference type="SMART" id="SM01373">
    <property type="entry name" value="MAGE"/>
    <property type="match status" value="1"/>
</dbReference>
<reference evidence="3 4" key="1">
    <citation type="journal article" date="2024" name="Nat. Commun.">
        <title>Phylogenomics reveals the evolutionary origins of lichenization in chlorophyte algae.</title>
        <authorList>
            <person name="Puginier C."/>
            <person name="Libourel C."/>
            <person name="Otte J."/>
            <person name="Skaloud P."/>
            <person name="Haon M."/>
            <person name="Grisel S."/>
            <person name="Petersen M."/>
            <person name="Berrin J.G."/>
            <person name="Delaux P.M."/>
            <person name="Dal Grande F."/>
            <person name="Keller J."/>
        </authorList>
    </citation>
    <scope>NUCLEOTIDE SEQUENCE [LARGE SCALE GENOMIC DNA]</scope>
    <source>
        <strain evidence="3 4">SAG 245.80</strain>
    </source>
</reference>
<dbReference type="InterPro" id="IPR002190">
    <property type="entry name" value="MHD_dom"/>
</dbReference>
<evidence type="ECO:0000259" key="2">
    <source>
        <dbReference type="PROSITE" id="PS50838"/>
    </source>
</evidence>
<dbReference type="Gene3D" id="1.10.10.1210">
    <property type="entry name" value="MAGE homology domain, winged helix WH2 motif"/>
    <property type="match status" value="1"/>
</dbReference>
<proteinExistence type="predicted"/>
<dbReference type="PANTHER" id="PTHR11736">
    <property type="entry name" value="MELANOMA-ASSOCIATED ANTIGEN MAGE ANTIGEN"/>
    <property type="match status" value="1"/>
</dbReference>
<dbReference type="PANTHER" id="PTHR11736:SF14">
    <property type="entry name" value="NSE3 HOMOLOG, SMC5-SMC6 COMPLEX COMPONENT"/>
    <property type="match status" value="1"/>
</dbReference>
<dbReference type="Pfam" id="PF01454">
    <property type="entry name" value="MAGE"/>
    <property type="match status" value="1"/>
</dbReference>
<evidence type="ECO:0000256" key="1">
    <source>
        <dbReference type="SAM" id="MobiDB-lite"/>
    </source>
</evidence>
<sequence length="312" mass="34685">MASPYPTRTRGPRLDPAMDNTNDAEAPAPKRARRAAAPAEGEAGPSGSGPVRRPGATAGGRGRAARNWEVNEEEEDHMEQVTDHYRREEVKSREKLGVTEQEAEQLVAGVMRYMLFRQAQKPDQPVRREDIARQAMGKYQGMRMAGPIIARAQEKFAAEFGLEMKQMELHQAAMKSSKLTGSFNVTVAYVLRSILPTALLAFAYPNPEPLYALAIIIMSVIHLSGDSVSEVELWQQLEDLGLQKAGRQKAFKGTAQEQLQLLVKQRYLVEVTQGRGAEVERTYELGDNGSTAMNDERIKDFIKQVFDAPQEA</sequence>
<dbReference type="EMBL" id="JALJOU010000082">
    <property type="protein sequence ID" value="KAK9822858.1"/>
    <property type="molecule type" value="Genomic_DNA"/>
</dbReference>
<dbReference type="InterPro" id="IPR041899">
    <property type="entry name" value="MAGE_WH2"/>
</dbReference>
<evidence type="ECO:0000313" key="3">
    <source>
        <dbReference type="EMBL" id="KAK9822858.1"/>
    </source>
</evidence>
<feature type="domain" description="MAGE" evidence="2">
    <location>
        <begin position="103"/>
        <end position="312"/>
    </location>
</feature>
<accession>A0AAW1QN23</accession>
<protein>
    <recommendedName>
        <fullName evidence="2">MAGE domain-containing protein</fullName>
    </recommendedName>
</protein>
<feature type="compositionally biased region" description="Basic and acidic residues" evidence="1">
    <location>
        <begin position="78"/>
        <end position="92"/>
    </location>
</feature>
<feature type="compositionally biased region" description="Low complexity" evidence="1">
    <location>
        <begin position="24"/>
        <end position="56"/>
    </location>
</feature>
<feature type="region of interest" description="Disordered" evidence="1">
    <location>
        <begin position="1"/>
        <end position="92"/>
    </location>
</feature>
<organism evidence="3 4">
    <name type="scientific">Elliptochloris bilobata</name>
    <dbReference type="NCBI Taxonomy" id="381761"/>
    <lineage>
        <taxon>Eukaryota</taxon>
        <taxon>Viridiplantae</taxon>
        <taxon>Chlorophyta</taxon>
        <taxon>core chlorophytes</taxon>
        <taxon>Trebouxiophyceae</taxon>
        <taxon>Trebouxiophyceae incertae sedis</taxon>
        <taxon>Elliptochloris clade</taxon>
        <taxon>Elliptochloris</taxon>
    </lineage>
</organism>
<keyword evidence="4" id="KW-1185">Reference proteome</keyword>
<evidence type="ECO:0000313" key="4">
    <source>
        <dbReference type="Proteomes" id="UP001445335"/>
    </source>
</evidence>